<keyword evidence="10" id="KW-1185">Reference proteome</keyword>
<name>A0ABS5KKM2_9ACTN</name>
<dbReference type="SUPFAM" id="SSF46785">
    <property type="entry name" value="Winged helix' DNA-binding domain"/>
    <property type="match status" value="1"/>
</dbReference>
<dbReference type="InterPro" id="IPR005119">
    <property type="entry name" value="LysR_subst-bd"/>
</dbReference>
<dbReference type="PANTHER" id="PTHR30346">
    <property type="entry name" value="TRANSCRIPTIONAL DUAL REGULATOR HCAR-RELATED"/>
    <property type="match status" value="1"/>
</dbReference>
<keyword evidence="2" id="KW-0805">Transcription regulation</keyword>
<comment type="caution">
    <text evidence="9">The sequence shown here is derived from an EMBL/GenBank/DDBJ whole genome shotgun (WGS) entry which is preliminary data.</text>
</comment>
<evidence type="ECO:0000313" key="10">
    <source>
        <dbReference type="Proteomes" id="UP000730482"/>
    </source>
</evidence>
<dbReference type="Pfam" id="PF03466">
    <property type="entry name" value="LysR_substrate"/>
    <property type="match status" value="1"/>
</dbReference>
<dbReference type="CDD" id="cd08411">
    <property type="entry name" value="PBP2_OxyR"/>
    <property type="match status" value="1"/>
</dbReference>
<feature type="region of interest" description="Disordered" evidence="7">
    <location>
        <begin position="339"/>
        <end position="376"/>
    </location>
</feature>
<accession>A0ABS5KKM2</accession>
<gene>
    <name evidence="9" type="ORF">KGQ19_06925</name>
</gene>
<dbReference type="EMBL" id="JAAFYZ010000015">
    <property type="protein sequence ID" value="MBS2546596.1"/>
    <property type="molecule type" value="Genomic_DNA"/>
</dbReference>
<feature type="domain" description="HTH lysR-type" evidence="8">
    <location>
        <begin position="22"/>
        <end position="79"/>
    </location>
</feature>
<evidence type="ECO:0000256" key="2">
    <source>
        <dbReference type="ARBA" id="ARBA00023015"/>
    </source>
</evidence>
<keyword evidence="4" id="KW-0010">Activator</keyword>
<reference evidence="9 10" key="1">
    <citation type="submission" date="2020-02" db="EMBL/GenBank/DDBJ databases">
        <title>Acidophilic actinobacteria isolated from forest soil.</title>
        <authorList>
            <person name="Golinska P."/>
        </authorList>
    </citation>
    <scope>NUCLEOTIDE SEQUENCE [LARGE SCALE GENOMIC DNA]</scope>
    <source>
        <strain evidence="9 10">NL8</strain>
    </source>
</reference>
<dbReference type="InterPro" id="IPR036388">
    <property type="entry name" value="WH-like_DNA-bd_sf"/>
</dbReference>
<dbReference type="InterPro" id="IPR000847">
    <property type="entry name" value="LysR_HTH_N"/>
</dbReference>
<evidence type="ECO:0000259" key="8">
    <source>
        <dbReference type="PROSITE" id="PS50931"/>
    </source>
</evidence>
<protein>
    <recommendedName>
        <fullName evidence="6">Probable hydrogen peroxide-inducible genes activator</fullName>
    </recommendedName>
</protein>
<keyword evidence="5" id="KW-0804">Transcription</keyword>
<dbReference type="Pfam" id="PF00126">
    <property type="entry name" value="HTH_1"/>
    <property type="match status" value="1"/>
</dbReference>
<dbReference type="PROSITE" id="PS50931">
    <property type="entry name" value="HTH_LYSR"/>
    <property type="match status" value="1"/>
</dbReference>
<dbReference type="PANTHER" id="PTHR30346:SF26">
    <property type="entry name" value="HYDROGEN PEROXIDE-INDUCIBLE GENES ACTIVATOR"/>
    <property type="match status" value="1"/>
</dbReference>
<dbReference type="InterPro" id="IPR036390">
    <property type="entry name" value="WH_DNA-bd_sf"/>
</dbReference>
<evidence type="ECO:0000256" key="3">
    <source>
        <dbReference type="ARBA" id="ARBA00023125"/>
    </source>
</evidence>
<evidence type="ECO:0000256" key="4">
    <source>
        <dbReference type="ARBA" id="ARBA00023159"/>
    </source>
</evidence>
<dbReference type="SUPFAM" id="SSF53850">
    <property type="entry name" value="Periplasmic binding protein-like II"/>
    <property type="match status" value="1"/>
</dbReference>
<dbReference type="PRINTS" id="PR00039">
    <property type="entry name" value="HTHLYSR"/>
</dbReference>
<dbReference type="Proteomes" id="UP000730482">
    <property type="component" value="Unassembled WGS sequence"/>
</dbReference>
<sequence>MPVRALPRSNTATSLRTPLRTPTIAQLKAFATVAEHLHFRDSAAMLGMSQPALSGAIAALEENLGTRLVERTTRKVLLTPSGERVARHAQRVLAAMDDLVEEAAAARQPFTGTVKVGVIPTLAPYLLPALLRPLKKRFPDLDLFVHEEQTAVLLDGIATGRLDLGLLALPAGPAGVEELALYDEDFLVVAPEHTLPAGDGPVSRAVLKEHEILLLEEGHCLRDQALDVCTEVGVTDSGATRAASLSTLVQLVAGGIGVTLLPETAVAVDARAGSGLEARRFDGTAPSRRIGLVHRSSSARAEEFGGLAAAMRDAVSAARLPVRLVQPERMVRPMPMVTAPTQSRFPAPPGKRRAELALHQSPPQVKRQLRPTSKSC</sequence>
<organism evidence="9 10">
    <name type="scientific">Catenulispora pinistramenti</name>
    <dbReference type="NCBI Taxonomy" id="2705254"/>
    <lineage>
        <taxon>Bacteria</taxon>
        <taxon>Bacillati</taxon>
        <taxon>Actinomycetota</taxon>
        <taxon>Actinomycetes</taxon>
        <taxon>Catenulisporales</taxon>
        <taxon>Catenulisporaceae</taxon>
        <taxon>Catenulispora</taxon>
    </lineage>
</organism>
<proteinExistence type="inferred from homology"/>
<evidence type="ECO:0000313" key="9">
    <source>
        <dbReference type="EMBL" id="MBS2546596.1"/>
    </source>
</evidence>
<comment type="similarity">
    <text evidence="1">Belongs to the LysR transcriptional regulatory family.</text>
</comment>
<keyword evidence="3" id="KW-0238">DNA-binding</keyword>
<evidence type="ECO:0000256" key="5">
    <source>
        <dbReference type="ARBA" id="ARBA00023163"/>
    </source>
</evidence>
<dbReference type="Gene3D" id="3.40.190.10">
    <property type="entry name" value="Periplasmic binding protein-like II"/>
    <property type="match status" value="2"/>
</dbReference>
<evidence type="ECO:0000256" key="1">
    <source>
        <dbReference type="ARBA" id="ARBA00009437"/>
    </source>
</evidence>
<dbReference type="RefSeq" id="WP_212008242.1">
    <property type="nucleotide sequence ID" value="NZ_JAAFYZ010000015.1"/>
</dbReference>
<evidence type="ECO:0000256" key="6">
    <source>
        <dbReference type="ARBA" id="ARBA00040885"/>
    </source>
</evidence>
<evidence type="ECO:0000256" key="7">
    <source>
        <dbReference type="SAM" id="MobiDB-lite"/>
    </source>
</evidence>
<dbReference type="Gene3D" id="1.10.10.10">
    <property type="entry name" value="Winged helix-like DNA-binding domain superfamily/Winged helix DNA-binding domain"/>
    <property type="match status" value="1"/>
</dbReference>